<comment type="caution">
    <text evidence="1">The sequence shown here is derived from an EMBL/GenBank/DDBJ whole genome shotgun (WGS) entry which is preliminary data.</text>
</comment>
<dbReference type="AlphaFoldDB" id="A0A8J4R579"/>
<proteinExistence type="predicted"/>
<name>A0A8J4R579_9ROSI</name>
<evidence type="ECO:0000313" key="1">
    <source>
        <dbReference type="EMBL" id="KAF3957812.1"/>
    </source>
</evidence>
<evidence type="ECO:0000313" key="2">
    <source>
        <dbReference type="Proteomes" id="UP000737018"/>
    </source>
</evidence>
<accession>A0A8J4R579</accession>
<dbReference type="Proteomes" id="UP000737018">
    <property type="component" value="Unassembled WGS sequence"/>
</dbReference>
<gene>
    <name evidence="1" type="ORF">CMV_017212</name>
</gene>
<protein>
    <recommendedName>
        <fullName evidence="3">DDE Tnp4 domain-containing protein</fullName>
    </recommendedName>
</protein>
<organism evidence="1 2">
    <name type="scientific">Castanea mollissima</name>
    <name type="common">Chinese chestnut</name>
    <dbReference type="NCBI Taxonomy" id="60419"/>
    <lineage>
        <taxon>Eukaryota</taxon>
        <taxon>Viridiplantae</taxon>
        <taxon>Streptophyta</taxon>
        <taxon>Embryophyta</taxon>
        <taxon>Tracheophyta</taxon>
        <taxon>Spermatophyta</taxon>
        <taxon>Magnoliopsida</taxon>
        <taxon>eudicotyledons</taxon>
        <taxon>Gunneridae</taxon>
        <taxon>Pentapetalae</taxon>
        <taxon>rosids</taxon>
        <taxon>fabids</taxon>
        <taxon>Fagales</taxon>
        <taxon>Fagaceae</taxon>
        <taxon>Castanea</taxon>
    </lineage>
</organism>
<evidence type="ECO:0008006" key="3">
    <source>
        <dbReference type="Google" id="ProtNLM"/>
    </source>
</evidence>
<dbReference type="EMBL" id="JRKL02002721">
    <property type="protein sequence ID" value="KAF3957812.1"/>
    <property type="molecule type" value="Genomic_DNA"/>
</dbReference>
<sequence>MITLLGARFAEAYVKPSDPTFSEVPTKIQDHPIYWPHFKDCIGAIDGTHVIAIVQHTTPTFFLILFVHKVTTFRTHHQGNIM</sequence>
<keyword evidence="2" id="KW-1185">Reference proteome</keyword>
<reference evidence="1" key="1">
    <citation type="submission" date="2020-03" db="EMBL/GenBank/DDBJ databases">
        <title>Castanea mollissima Vanexum genome sequencing.</title>
        <authorList>
            <person name="Staton M."/>
        </authorList>
    </citation>
    <scope>NUCLEOTIDE SEQUENCE</scope>
    <source>
        <tissue evidence="1">Leaf</tissue>
    </source>
</reference>
<dbReference type="OrthoDB" id="1305474at2759"/>